<dbReference type="PANTHER" id="PTHR42681">
    <property type="entry name" value="MALONYL-COA-ACYL CARRIER PROTEIN TRANSACYLASE, MITOCHONDRIAL"/>
    <property type="match status" value="1"/>
</dbReference>
<evidence type="ECO:0000256" key="2">
    <source>
        <dbReference type="ARBA" id="ARBA00022679"/>
    </source>
</evidence>
<evidence type="ECO:0000313" key="7">
    <source>
        <dbReference type="Proteomes" id="UP001164439"/>
    </source>
</evidence>
<evidence type="ECO:0000313" key="6">
    <source>
        <dbReference type="EMBL" id="WAZ26980.1"/>
    </source>
</evidence>
<dbReference type="PANTHER" id="PTHR42681:SF1">
    <property type="entry name" value="MALONYL-COA-ACYL CARRIER PROTEIN TRANSACYLASE, MITOCHONDRIAL"/>
    <property type="match status" value="1"/>
</dbReference>
<comment type="catalytic activity">
    <reaction evidence="4">
        <text>holo-[ACP] + malonyl-CoA = malonyl-[ACP] + CoA</text>
        <dbReference type="Rhea" id="RHEA:41792"/>
        <dbReference type="Rhea" id="RHEA-COMP:9623"/>
        <dbReference type="Rhea" id="RHEA-COMP:9685"/>
        <dbReference type="ChEBI" id="CHEBI:57287"/>
        <dbReference type="ChEBI" id="CHEBI:57384"/>
        <dbReference type="ChEBI" id="CHEBI:64479"/>
        <dbReference type="ChEBI" id="CHEBI:78449"/>
        <dbReference type="EC" id="2.3.1.39"/>
    </reaction>
</comment>
<keyword evidence="2" id="KW-0808">Transferase</keyword>
<name>A0ABY7KTK4_9ACTN</name>
<dbReference type="InterPro" id="IPR016036">
    <property type="entry name" value="Malonyl_transacylase_ACP-bd"/>
</dbReference>
<dbReference type="GO" id="GO:0016746">
    <property type="term" value="F:acyltransferase activity"/>
    <property type="evidence" value="ECO:0007669"/>
    <property type="project" value="UniProtKB-KW"/>
</dbReference>
<accession>A0ABY7KTK4</accession>
<reference evidence="6" key="1">
    <citation type="submission" date="2022-12" db="EMBL/GenBank/DDBJ databases">
        <authorList>
            <person name="Ruckert C."/>
            <person name="Busche T."/>
            <person name="Kalinowski J."/>
            <person name="Wittmann C."/>
        </authorList>
    </citation>
    <scope>NUCLEOTIDE SEQUENCE</scope>
    <source>
        <strain evidence="6">DSM 40467</strain>
    </source>
</reference>
<evidence type="ECO:0000256" key="3">
    <source>
        <dbReference type="ARBA" id="ARBA00023315"/>
    </source>
</evidence>
<proteinExistence type="predicted"/>
<dbReference type="EC" id="2.3.1.39" evidence="1"/>
<dbReference type="PROSITE" id="PS51257">
    <property type="entry name" value="PROKAR_LIPOPROTEIN"/>
    <property type="match status" value="1"/>
</dbReference>
<feature type="domain" description="Malonyl-CoA:ACP transacylase (MAT)" evidence="5">
    <location>
        <begin position="1"/>
        <end position="278"/>
    </location>
</feature>
<dbReference type="EMBL" id="CP114413">
    <property type="protein sequence ID" value="WAZ26980.1"/>
    <property type="molecule type" value="Genomic_DNA"/>
</dbReference>
<protein>
    <recommendedName>
        <fullName evidence="1">[acyl-carrier-protein] S-malonyltransferase</fullName>
        <ecNumber evidence="1">2.3.1.39</ecNumber>
    </recommendedName>
</protein>
<dbReference type="SMART" id="SM00827">
    <property type="entry name" value="PKS_AT"/>
    <property type="match status" value="1"/>
</dbReference>
<gene>
    <name evidence="6" type="ORF">STRCI_000031</name>
</gene>
<sequence>MESSRYSPELQPALLSIAHGLAQACQERGVRPGGVLGHSFGEYAALVVAGSLSFDDAIGLAATRGRAMARLADGSGSMLAVIGLPDTIVSQVRGELREGGRAIHIAAYNSSTQTVLSGEADALPEAASRCRSLGAKRTRILQVPFAAHSPFMTSVREQLVDQLQKVSVAKPTVPFYSTVTGAFTTDPTEIRELLLRGVTDPVRFRQAVVTALRQGYETVVEIGSAWPPTLLGFVRDISRDDLPGRRTPLLSAVTTDDDAPNGRLFTSSSVLETSRDGS</sequence>
<dbReference type="RefSeq" id="WP_269664452.1">
    <property type="nucleotide sequence ID" value="NZ_CP114413.1"/>
</dbReference>
<organism evidence="6 7">
    <name type="scientific">Streptomyces cinnabarinus</name>
    <dbReference type="NCBI Taxonomy" id="67287"/>
    <lineage>
        <taxon>Bacteria</taxon>
        <taxon>Bacillati</taxon>
        <taxon>Actinomycetota</taxon>
        <taxon>Actinomycetes</taxon>
        <taxon>Kitasatosporales</taxon>
        <taxon>Streptomycetaceae</taxon>
        <taxon>Streptomyces</taxon>
    </lineage>
</organism>
<dbReference type="SUPFAM" id="SSF52151">
    <property type="entry name" value="FabD/lysophospholipase-like"/>
    <property type="match status" value="1"/>
</dbReference>
<dbReference type="SUPFAM" id="SSF55048">
    <property type="entry name" value="Probable ACP-binding domain of malonyl-CoA ACP transacylase"/>
    <property type="match status" value="1"/>
</dbReference>
<dbReference type="Gene3D" id="3.40.366.10">
    <property type="entry name" value="Malonyl-Coenzyme A Acyl Carrier Protein, domain 2"/>
    <property type="match status" value="1"/>
</dbReference>
<evidence type="ECO:0000256" key="4">
    <source>
        <dbReference type="ARBA" id="ARBA00048462"/>
    </source>
</evidence>
<dbReference type="Pfam" id="PF00698">
    <property type="entry name" value="Acyl_transf_1"/>
    <property type="match status" value="1"/>
</dbReference>
<dbReference type="InterPro" id="IPR050858">
    <property type="entry name" value="Mal-CoA-ACP_Trans/PKS_FabD"/>
</dbReference>
<dbReference type="Proteomes" id="UP001164439">
    <property type="component" value="Chromosome"/>
</dbReference>
<dbReference type="InterPro" id="IPR001227">
    <property type="entry name" value="Ac_transferase_dom_sf"/>
</dbReference>
<keyword evidence="3 6" id="KW-0012">Acyltransferase</keyword>
<evidence type="ECO:0000259" key="5">
    <source>
        <dbReference type="SMART" id="SM00827"/>
    </source>
</evidence>
<keyword evidence="7" id="KW-1185">Reference proteome</keyword>
<dbReference type="InterPro" id="IPR014043">
    <property type="entry name" value="Acyl_transferase_dom"/>
</dbReference>
<evidence type="ECO:0000256" key="1">
    <source>
        <dbReference type="ARBA" id="ARBA00013258"/>
    </source>
</evidence>
<dbReference type="InterPro" id="IPR016035">
    <property type="entry name" value="Acyl_Trfase/lysoPLipase"/>
</dbReference>